<feature type="non-terminal residue" evidence="2">
    <location>
        <position position="1"/>
    </location>
</feature>
<dbReference type="EMBL" id="BARW01008625">
    <property type="protein sequence ID" value="GAI86147.1"/>
    <property type="molecule type" value="Genomic_DNA"/>
</dbReference>
<proteinExistence type="predicted"/>
<feature type="domain" description="Alpha-L-fucosidase C-terminal" evidence="1">
    <location>
        <begin position="41"/>
        <end position="116"/>
    </location>
</feature>
<evidence type="ECO:0000259" key="1">
    <source>
        <dbReference type="Pfam" id="PF16757"/>
    </source>
</evidence>
<evidence type="ECO:0000313" key="2">
    <source>
        <dbReference type="EMBL" id="GAI86147.1"/>
    </source>
</evidence>
<dbReference type="InterPro" id="IPR031919">
    <property type="entry name" value="Fucosidase_C"/>
</dbReference>
<dbReference type="Pfam" id="PF16757">
    <property type="entry name" value="Fucosidase_C"/>
    <property type="match status" value="1"/>
</dbReference>
<accession>X1RZE0</accession>
<protein>
    <recommendedName>
        <fullName evidence="1">Alpha-L-fucosidase C-terminal domain-containing protein</fullName>
    </recommendedName>
</protein>
<dbReference type="InterPro" id="IPR013780">
    <property type="entry name" value="Glyco_hydro_b"/>
</dbReference>
<sequence length="123" mass="13852">SGVIQRMKEIGQWMKINGEAIYNTRPIPPYKEGKTCLTSLKDGTVFAIYLADEDEHNPPGKILLQTIQPDDDTEVFMLGYNKPLHWEKVGKGVLFEIPEAMVNDPPCQHAWAIKITVAKSTLK</sequence>
<organism evidence="2">
    <name type="scientific">marine sediment metagenome</name>
    <dbReference type="NCBI Taxonomy" id="412755"/>
    <lineage>
        <taxon>unclassified sequences</taxon>
        <taxon>metagenomes</taxon>
        <taxon>ecological metagenomes</taxon>
    </lineage>
</organism>
<dbReference type="Gene3D" id="2.60.40.1180">
    <property type="entry name" value="Golgi alpha-mannosidase II"/>
    <property type="match status" value="1"/>
</dbReference>
<dbReference type="Gene3D" id="3.20.20.80">
    <property type="entry name" value="Glycosidases"/>
    <property type="match status" value="1"/>
</dbReference>
<comment type="caution">
    <text evidence="2">The sequence shown here is derived from an EMBL/GenBank/DDBJ whole genome shotgun (WGS) entry which is preliminary data.</text>
</comment>
<dbReference type="AlphaFoldDB" id="X1RZE0"/>
<gene>
    <name evidence="2" type="ORF">S12H4_17606</name>
</gene>
<name>X1RZE0_9ZZZZ</name>
<reference evidence="2" key="1">
    <citation type="journal article" date="2014" name="Front. Microbiol.">
        <title>High frequency of phylogenetically diverse reductive dehalogenase-homologous genes in deep subseafloor sedimentary metagenomes.</title>
        <authorList>
            <person name="Kawai M."/>
            <person name="Futagami T."/>
            <person name="Toyoda A."/>
            <person name="Takaki Y."/>
            <person name="Nishi S."/>
            <person name="Hori S."/>
            <person name="Arai W."/>
            <person name="Tsubouchi T."/>
            <person name="Morono Y."/>
            <person name="Uchiyama I."/>
            <person name="Ito T."/>
            <person name="Fujiyama A."/>
            <person name="Inagaki F."/>
            <person name="Takami H."/>
        </authorList>
    </citation>
    <scope>NUCLEOTIDE SEQUENCE</scope>
    <source>
        <strain evidence="2">Expedition CK06-06</strain>
    </source>
</reference>